<accession>A0A550BWJ9</accession>
<evidence type="ECO:0000256" key="1">
    <source>
        <dbReference type="SAM" id="SignalP"/>
    </source>
</evidence>
<organism evidence="2 3">
    <name type="scientific">Schizophyllum amplum</name>
    <dbReference type="NCBI Taxonomy" id="97359"/>
    <lineage>
        <taxon>Eukaryota</taxon>
        <taxon>Fungi</taxon>
        <taxon>Dikarya</taxon>
        <taxon>Basidiomycota</taxon>
        <taxon>Agaricomycotina</taxon>
        <taxon>Agaricomycetes</taxon>
        <taxon>Agaricomycetidae</taxon>
        <taxon>Agaricales</taxon>
        <taxon>Schizophyllaceae</taxon>
        <taxon>Schizophyllum</taxon>
    </lineage>
</organism>
<comment type="caution">
    <text evidence="2">The sequence shown here is derived from an EMBL/GenBank/DDBJ whole genome shotgun (WGS) entry which is preliminary data.</text>
</comment>
<name>A0A550BWJ9_9AGAR</name>
<keyword evidence="1" id="KW-0732">Signal</keyword>
<reference evidence="2 3" key="1">
    <citation type="journal article" date="2019" name="New Phytol.">
        <title>Comparative genomics reveals unique wood-decay strategies and fruiting body development in the Schizophyllaceae.</title>
        <authorList>
            <person name="Almasi E."/>
            <person name="Sahu N."/>
            <person name="Krizsan K."/>
            <person name="Balint B."/>
            <person name="Kovacs G.M."/>
            <person name="Kiss B."/>
            <person name="Cseklye J."/>
            <person name="Drula E."/>
            <person name="Henrissat B."/>
            <person name="Nagy I."/>
            <person name="Chovatia M."/>
            <person name="Adam C."/>
            <person name="LaButti K."/>
            <person name="Lipzen A."/>
            <person name="Riley R."/>
            <person name="Grigoriev I.V."/>
            <person name="Nagy L.G."/>
        </authorList>
    </citation>
    <scope>NUCLEOTIDE SEQUENCE [LARGE SCALE GENOMIC DNA]</scope>
    <source>
        <strain evidence="2 3">NL-1724</strain>
    </source>
</reference>
<evidence type="ECO:0000313" key="2">
    <source>
        <dbReference type="EMBL" id="TRM56893.1"/>
    </source>
</evidence>
<protein>
    <submittedName>
        <fullName evidence="2">Uncharacterized protein</fullName>
    </submittedName>
</protein>
<dbReference type="Proteomes" id="UP000320762">
    <property type="component" value="Unassembled WGS sequence"/>
</dbReference>
<proteinExistence type="predicted"/>
<feature type="signal peptide" evidence="1">
    <location>
        <begin position="1"/>
        <end position="32"/>
    </location>
</feature>
<dbReference type="EMBL" id="VDMD01000056">
    <property type="protein sequence ID" value="TRM56893.1"/>
    <property type="molecule type" value="Genomic_DNA"/>
</dbReference>
<dbReference type="AlphaFoldDB" id="A0A550BWJ9"/>
<keyword evidence="3" id="KW-1185">Reference proteome</keyword>
<feature type="chain" id="PRO_5021725377" evidence="1">
    <location>
        <begin position="33"/>
        <end position="94"/>
    </location>
</feature>
<evidence type="ECO:0000313" key="3">
    <source>
        <dbReference type="Proteomes" id="UP000320762"/>
    </source>
</evidence>
<gene>
    <name evidence="2" type="ORF">BD626DRAFT_229009</name>
</gene>
<sequence>MCLIKGEKSSFYSLLILTRSLLLVLRISPGRGLVSISGEYRALHLFNIMLMTLRRPICSPRVGVFIVRRLTMRARWTVTRSILYTLCSRSLDRI</sequence>